<dbReference type="CDD" id="cd08982">
    <property type="entry name" value="GH43-like"/>
    <property type="match status" value="1"/>
</dbReference>
<evidence type="ECO:0000256" key="2">
    <source>
        <dbReference type="ARBA" id="ARBA00022651"/>
    </source>
</evidence>
<keyword evidence="2" id="KW-0858">Xylan degradation</keyword>
<dbReference type="CAZy" id="GH43">
    <property type="family name" value="Glycoside Hydrolase Family 43"/>
</dbReference>
<dbReference type="InterPro" id="IPR000421">
    <property type="entry name" value="FA58C"/>
</dbReference>
<comment type="similarity">
    <text evidence="1 6">Belongs to the glycosyl hydrolase 43 family.</text>
</comment>
<keyword evidence="2" id="KW-0624">Polysaccharide degradation</keyword>
<dbReference type="GO" id="GO:0045493">
    <property type="term" value="P:xylan catabolic process"/>
    <property type="evidence" value="ECO:0007669"/>
    <property type="project" value="UniProtKB-KW"/>
</dbReference>
<dbReference type="EMBL" id="CP002345">
    <property type="protein sequence ID" value="ADQ79797.1"/>
    <property type="molecule type" value="Genomic_DNA"/>
</dbReference>
<evidence type="ECO:0000256" key="5">
    <source>
        <dbReference type="ARBA" id="ARBA00023295"/>
    </source>
</evidence>
<reference evidence="8 9" key="2">
    <citation type="journal article" date="2011" name="Stand. Genomic Sci.">
        <title>Complete genome sequence of Paludibacter propionicigenes type strain (WB4).</title>
        <authorList>
            <person name="Gronow S."/>
            <person name="Munk C."/>
            <person name="Lapidus A."/>
            <person name="Nolan M."/>
            <person name="Lucas S."/>
            <person name="Hammon N."/>
            <person name="Deshpande S."/>
            <person name="Cheng J.F."/>
            <person name="Tapia R."/>
            <person name="Han C."/>
            <person name="Goodwin L."/>
            <person name="Pitluck S."/>
            <person name="Liolios K."/>
            <person name="Ivanova N."/>
            <person name="Mavromatis K."/>
            <person name="Mikhailova N."/>
            <person name="Pati A."/>
            <person name="Chen A."/>
            <person name="Palaniappan K."/>
            <person name="Land M."/>
            <person name="Hauser L."/>
            <person name="Chang Y.J."/>
            <person name="Jeffries C.D."/>
            <person name="Brambilla E."/>
            <person name="Rohde M."/>
            <person name="Goker M."/>
            <person name="Detter J.C."/>
            <person name="Woyke T."/>
            <person name="Bristow J."/>
            <person name="Eisen J.A."/>
            <person name="Markowitz V."/>
            <person name="Hugenholtz P."/>
            <person name="Kyrpides N.C."/>
            <person name="Klenk H.P."/>
        </authorList>
    </citation>
    <scope>NUCLEOTIDE SEQUENCE [LARGE SCALE GENOMIC DNA]</scope>
    <source>
        <strain evidence="9">DSM 17365 / JCM 13257 / WB4</strain>
    </source>
</reference>
<protein>
    <submittedName>
        <fullName evidence="8">Glycoside hydrolase family 43</fullName>
    </submittedName>
</protein>
<gene>
    <name evidence="8" type="ordered locus">Palpr_1656</name>
</gene>
<dbReference type="InterPro" id="IPR023296">
    <property type="entry name" value="Glyco_hydro_beta-prop_sf"/>
</dbReference>
<dbReference type="InterPro" id="IPR006710">
    <property type="entry name" value="Glyco_hydro_43"/>
</dbReference>
<keyword evidence="4" id="KW-0119">Carbohydrate metabolism</keyword>
<keyword evidence="9" id="KW-1185">Reference proteome</keyword>
<dbReference type="GO" id="GO:0004553">
    <property type="term" value="F:hydrolase activity, hydrolyzing O-glycosyl compounds"/>
    <property type="evidence" value="ECO:0007669"/>
    <property type="project" value="InterPro"/>
</dbReference>
<dbReference type="InterPro" id="IPR008979">
    <property type="entry name" value="Galactose-bd-like_sf"/>
</dbReference>
<sequence length="507" mass="55700">MKYQSLVILVITGLFASFSYGQTPVIGKTPRYCNPLPMVTAPGGNASGDVTVIKENGKYYMYCTGGGAWVSDDMLNWTFHRIDNVPVAPHVVKFNGSFYMCGNDCPVYKADNPLGPFTSIGDWKNTPDVKGGWNGAFDVDIFIDDDNKPYLYYPGRGVSGIYVVPLDPNDISRFAGPVKHLFGFNNKHEWERYGEMNEYPDVAWIEGPWLQKHKGTYYLQYSASGTQWKTYAEGYYTAKSPLGPFTYAPNNPLLRKTEGLVTGTAHGSIVEGPDGNLWQFYTIVLSNPPGGRRIGMDRITFDKAGNMSVKITDTPQWAPGTVTDPAKGNSESLPVIINKILAMNALSKFSTEKPGHEAAYAVDNSSGTWWEPAATDSLPSLLIELSPATRFDVVQMFTIDGVRLMFNGGRRGFGRPAQGAQQPSAEIYQYKIEVSTDGKTFETALDQSRNTIARNTIFDEISPVKCRFVRLTVTNWPKASPLGLLEFTVFGKAAGALPAAVAIPVSN</sequence>
<dbReference type="eggNOG" id="COG3507">
    <property type="taxonomic scope" value="Bacteria"/>
</dbReference>
<accession>E4T503</accession>
<reference key="1">
    <citation type="submission" date="2010-11" db="EMBL/GenBank/DDBJ databases">
        <title>The complete genome of Paludibacter propionicigenes DSM 17365.</title>
        <authorList>
            <consortium name="US DOE Joint Genome Institute (JGI-PGF)"/>
            <person name="Lucas S."/>
            <person name="Copeland A."/>
            <person name="Lapidus A."/>
            <person name="Bruce D."/>
            <person name="Goodwin L."/>
            <person name="Pitluck S."/>
            <person name="Kyrpides N."/>
            <person name="Mavromatis K."/>
            <person name="Ivanova N."/>
            <person name="Munk A.C."/>
            <person name="Brettin T."/>
            <person name="Detter J.C."/>
            <person name="Han C."/>
            <person name="Tapia R."/>
            <person name="Land M."/>
            <person name="Hauser L."/>
            <person name="Markowitz V."/>
            <person name="Cheng J.-F."/>
            <person name="Hugenholtz P."/>
            <person name="Woyke T."/>
            <person name="Wu D."/>
            <person name="Gronow S."/>
            <person name="Wellnitz S."/>
            <person name="Brambilla E."/>
            <person name="Klenk H.-P."/>
            <person name="Eisen J.A."/>
        </authorList>
    </citation>
    <scope>NUCLEOTIDE SEQUENCE</scope>
    <source>
        <strain>WB4</strain>
    </source>
</reference>
<name>E4T503_PALPW</name>
<dbReference type="SUPFAM" id="SSF75005">
    <property type="entry name" value="Arabinanase/levansucrase/invertase"/>
    <property type="match status" value="1"/>
</dbReference>
<dbReference type="HOGENOM" id="CLU_023506_0_0_10"/>
<dbReference type="KEGG" id="ppn:Palpr_1656"/>
<dbReference type="Proteomes" id="UP000008718">
    <property type="component" value="Chromosome"/>
</dbReference>
<keyword evidence="5 6" id="KW-0326">Glycosidase</keyword>
<dbReference type="STRING" id="694427.Palpr_1656"/>
<evidence type="ECO:0000313" key="8">
    <source>
        <dbReference type="EMBL" id="ADQ79797.1"/>
    </source>
</evidence>
<dbReference type="PANTHER" id="PTHR43772">
    <property type="entry name" value="ENDO-1,4-BETA-XYLANASE"/>
    <property type="match status" value="1"/>
</dbReference>
<feature type="domain" description="F5/8 type C" evidence="7">
    <location>
        <begin position="322"/>
        <end position="492"/>
    </location>
</feature>
<dbReference type="PANTHER" id="PTHR43772:SF2">
    <property type="entry name" value="PUTATIVE (AFU_ORTHOLOGUE AFUA_2G04480)-RELATED"/>
    <property type="match status" value="1"/>
</dbReference>
<evidence type="ECO:0000256" key="4">
    <source>
        <dbReference type="ARBA" id="ARBA00023277"/>
    </source>
</evidence>
<organism evidence="8 9">
    <name type="scientific">Paludibacter propionicigenes (strain DSM 17365 / JCM 13257 / WB4)</name>
    <dbReference type="NCBI Taxonomy" id="694427"/>
    <lineage>
        <taxon>Bacteria</taxon>
        <taxon>Pseudomonadati</taxon>
        <taxon>Bacteroidota</taxon>
        <taxon>Bacteroidia</taxon>
        <taxon>Bacteroidales</taxon>
        <taxon>Paludibacteraceae</taxon>
        <taxon>Paludibacter</taxon>
    </lineage>
</organism>
<dbReference type="InterPro" id="IPR052176">
    <property type="entry name" value="Glycosyl_Hydrlase_43_Enz"/>
</dbReference>
<evidence type="ECO:0000256" key="6">
    <source>
        <dbReference type="RuleBase" id="RU361187"/>
    </source>
</evidence>
<dbReference type="AlphaFoldDB" id="E4T503"/>
<dbReference type="Gene3D" id="2.60.120.260">
    <property type="entry name" value="Galactose-binding domain-like"/>
    <property type="match status" value="1"/>
</dbReference>
<dbReference type="OrthoDB" id="3308423at2"/>
<dbReference type="PROSITE" id="PS50022">
    <property type="entry name" value="FA58C_3"/>
    <property type="match status" value="1"/>
</dbReference>
<proteinExistence type="inferred from homology"/>
<dbReference type="Pfam" id="PF04616">
    <property type="entry name" value="Glyco_hydro_43"/>
    <property type="match status" value="1"/>
</dbReference>
<dbReference type="Pfam" id="PF00754">
    <property type="entry name" value="F5_F8_type_C"/>
    <property type="match status" value="1"/>
</dbReference>
<dbReference type="Gene3D" id="2.115.10.20">
    <property type="entry name" value="Glycosyl hydrolase domain, family 43"/>
    <property type="match status" value="1"/>
</dbReference>
<dbReference type="RefSeq" id="WP_013445166.1">
    <property type="nucleotide sequence ID" value="NC_014734.1"/>
</dbReference>
<evidence type="ECO:0000259" key="7">
    <source>
        <dbReference type="PROSITE" id="PS50022"/>
    </source>
</evidence>
<keyword evidence="3 6" id="KW-0378">Hydrolase</keyword>
<evidence type="ECO:0000313" key="9">
    <source>
        <dbReference type="Proteomes" id="UP000008718"/>
    </source>
</evidence>
<evidence type="ECO:0000256" key="3">
    <source>
        <dbReference type="ARBA" id="ARBA00022801"/>
    </source>
</evidence>
<dbReference type="SUPFAM" id="SSF49785">
    <property type="entry name" value="Galactose-binding domain-like"/>
    <property type="match status" value="1"/>
</dbReference>
<evidence type="ECO:0000256" key="1">
    <source>
        <dbReference type="ARBA" id="ARBA00009865"/>
    </source>
</evidence>